<dbReference type="Proteomes" id="UP001228113">
    <property type="component" value="Chromosome"/>
</dbReference>
<reference evidence="1" key="1">
    <citation type="journal article" date="2023" name="Int. J. Syst. Evol. Microbiol.">
        <title>Mesoterricola silvestris gen. nov., sp. nov., Mesoterricola sediminis sp. nov., Geothrix oryzae sp. nov., Geothrix edaphica sp. nov., Geothrix rubra sp. nov., and Geothrix limicola sp. nov., six novel members of Acidobacteriota isolated from soils.</title>
        <authorList>
            <person name="Itoh H."/>
            <person name="Sugisawa Y."/>
            <person name="Mise K."/>
            <person name="Xu Z."/>
            <person name="Kuniyasu M."/>
            <person name="Ushijima N."/>
            <person name="Kawano K."/>
            <person name="Kobayashi E."/>
            <person name="Shiratori Y."/>
            <person name="Masuda Y."/>
            <person name="Senoo K."/>
        </authorList>
    </citation>
    <scope>NUCLEOTIDE SEQUENCE</scope>
    <source>
        <strain evidence="1">W786</strain>
    </source>
</reference>
<dbReference type="KEGG" id="msea:METESE_16320"/>
<proteinExistence type="predicted"/>
<keyword evidence="2" id="KW-1185">Reference proteome</keyword>
<dbReference type="EMBL" id="AP027081">
    <property type="protein sequence ID" value="BDU76674.1"/>
    <property type="molecule type" value="Genomic_DNA"/>
</dbReference>
<name>A0AA48GS82_9BACT</name>
<sequence length="243" mass="26751">MSAARLGTKQASMVWLEPHRVHAGGHARALRGDLTPDVLAMALEGLPAGPTHWVVDDAWIPSILLRDIVEVPAGAEARDAFFKWRFAQTLALEAPQSVQALDLGEQAWLLAGVAEATRESWIQTSMTLGRPMRRLVPRWLWLYNRLAPTREVPGMLLSLCPDGNGGYTGSLAAWGRNLALLRQWADPAPPEVWIQERVLPSAAYLQRESRPPQELVVWGAPAWPEGPVPARILPPDIPAQEAL</sequence>
<evidence type="ECO:0000313" key="1">
    <source>
        <dbReference type="EMBL" id="BDU76674.1"/>
    </source>
</evidence>
<organism evidence="1 2">
    <name type="scientific">Mesoterricola sediminis</name>
    <dbReference type="NCBI Taxonomy" id="2927980"/>
    <lineage>
        <taxon>Bacteria</taxon>
        <taxon>Pseudomonadati</taxon>
        <taxon>Acidobacteriota</taxon>
        <taxon>Holophagae</taxon>
        <taxon>Holophagales</taxon>
        <taxon>Holophagaceae</taxon>
        <taxon>Mesoterricola</taxon>
    </lineage>
</organism>
<protein>
    <submittedName>
        <fullName evidence="1">Uncharacterized protein</fullName>
    </submittedName>
</protein>
<accession>A0AA48GS82</accession>
<dbReference type="AlphaFoldDB" id="A0AA48GS82"/>
<gene>
    <name evidence="1" type="ORF">METESE_16320</name>
</gene>
<evidence type="ECO:0000313" key="2">
    <source>
        <dbReference type="Proteomes" id="UP001228113"/>
    </source>
</evidence>
<dbReference type="RefSeq" id="WP_243347597.1">
    <property type="nucleotide sequence ID" value="NZ_AP027081.1"/>
</dbReference>